<evidence type="ECO:0000256" key="2">
    <source>
        <dbReference type="SAM" id="SignalP"/>
    </source>
</evidence>
<sequence>MGWRCWAALGMFWPWLAMAGEQCLVDPAKGKLVAVAPYGRLPDGRSHAGLDFELARAGQLQAPADGEMRSTYLSGQGNMVVIERKNGDAVFLSGLDAVLEPKEGQPFRRSIHASGGFEKAGKANAGKPIAVAGQASDAGTAGNEAAKSRFHLAYSRAATGRKELDRWLLQGRAKADITATHGLPEEKQAWEAVEPGSQLCTSFPLQEAGQTAGDTRALSQQRKQGELPLEEGPQWVAAQDLQRSKTSPLSNGSRYGMSNPALPRHYGQLSFAAMLQTEASRRFASWEWNEGLTRWSDRALWVEYARMMATTARLRQEIDRKKQHAELLLSLWTLYATQRELKPRVEANFRSAQDSRMKAMTSQQESAPIKK</sequence>
<keyword evidence="4" id="KW-1185">Reference proteome</keyword>
<dbReference type="Gene3D" id="2.70.70.10">
    <property type="entry name" value="Glucose Permease (Domain IIA)"/>
    <property type="match status" value="1"/>
</dbReference>
<dbReference type="EMBL" id="JARRAF010000017">
    <property type="protein sequence ID" value="MDK2125286.1"/>
    <property type="molecule type" value="Genomic_DNA"/>
</dbReference>
<gene>
    <name evidence="3" type="ORF">PZA18_14610</name>
</gene>
<dbReference type="InterPro" id="IPR011055">
    <property type="entry name" value="Dup_hybrid_motif"/>
</dbReference>
<evidence type="ECO:0000313" key="4">
    <source>
        <dbReference type="Proteomes" id="UP001172778"/>
    </source>
</evidence>
<feature type="compositionally biased region" description="Polar residues" evidence="1">
    <location>
        <begin position="210"/>
        <end position="222"/>
    </location>
</feature>
<feature type="compositionally biased region" description="Polar residues" evidence="1">
    <location>
        <begin position="358"/>
        <end position="371"/>
    </location>
</feature>
<organism evidence="3 4">
    <name type="scientific">Parachitinimonas caeni</name>
    <dbReference type="NCBI Taxonomy" id="3031301"/>
    <lineage>
        <taxon>Bacteria</taxon>
        <taxon>Pseudomonadati</taxon>
        <taxon>Pseudomonadota</taxon>
        <taxon>Betaproteobacteria</taxon>
        <taxon>Neisseriales</taxon>
        <taxon>Chitinibacteraceae</taxon>
        <taxon>Parachitinimonas</taxon>
    </lineage>
</organism>
<proteinExistence type="predicted"/>
<feature type="region of interest" description="Disordered" evidence="1">
    <location>
        <begin position="210"/>
        <end position="231"/>
    </location>
</feature>
<dbReference type="Proteomes" id="UP001172778">
    <property type="component" value="Unassembled WGS sequence"/>
</dbReference>
<protein>
    <submittedName>
        <fullName evidence="3">Uncharacterized protein</fullName>
    </submittedName>
</protein>
<dbReference type="RefSeq" id="WP_284101598.1">
    <property type="nucleotide sequence ID" value="NZ_JARRAF010000017.1"/>
</dbReference>
<accession>A0ABT7DYZ4</accession>
<evidence type="ECO:0000256" key="1">
    <source>
        <dbReference type="SAM" id="MobiDB-lite"/>
    </source>
</evidence>
<reference evidence="3" key="1">
    <citation type="submission" date="2023-03" db="EMBL/GenBank/DDBJ databases">
        <title>Chitinimonas shenzhenensis gen. nov., sp. nov., a novel member of family Burkholderiaceae isolated from activated sludge collected in Shen Zhen, China.</title>
        <authorList>
            <person name="Wang X."/>
        </authorList>
    </citation>
    <scope>NUCLEOTIDE SEQUENCE</scope>
    <source>
        <strain evidence="3">DQS-5</strain>
    </source>
</reference>
<comment type="caution">
    <text evidence="3">The sequence shown here is derived from an EMBL/GenBank/DDBJ whole genome shotgun (WGS) entry which is preliminary data.</text>
</comment>
<feature type="chain" id="PRO_5046941785" evidence="2">
    <location>
        <begin position="20"/>
        <end position="371"/>
    </location>
</feature>
<evidence type="ECO:0000313" key="3">
    <source>
        <dbReference type="EMBL" id="MDK2125286.1"/>
    </source>
</evidence>
<feature type="signal peptide" evidence="2">
    <location>
        <begin position="1"/>
        <end position="19"/>
    </location>
</feature>
<name>A0ABT7DYZ4_9NEIS</name>
<keyword evidence="2" id="KW-0732">Signal</keyword>
<feature type="region of interest" description="Disordered" evidence="1">
    <location>
        <begin position="352"/>
        <end position="371"/>
    </location>
</feature>